<keyword evidence="1" id="KW-0472">Membrane</keyword>
<keyword evidence="4" id="KW-1185">Reference proteome</keyword>
<name>A0ABY5P3J4_9LACT</name>
<accession>A0ABY5P3J4</accession>
<evidence type="ECO:0000256" key="1">
    <source>
        <dbReference type="SAM" id="Phobius"/>
    </source>
</evidence>
<keyword evidence="1" id="KW-1133">Transmembrane helix</keyword>
<sequence>MDYKRIQVLLIVFFLVFDIYLVYQLLAQVDFGRENVANNQDLVKIEERLDSRGITLYQELSTDTESLPLIKADYNTVLQDNAGQLVNQITSVSENGILESTFAETIDLEGLIASDTAGLSLEQASYLMENYLSQDEYFINGDEYRQWWYVPSTRTIIFWMTAYDGAPIVDGSAEIRISLDEDYNMQSYRQTYVTDLVAIEEDEPFDLISQENSLEVLDNRLQTFIPSNAYIVHITLSYAQYTSLNDYQIYSPVWNVVYSYSDGQVGSMLVDAIRGEVLVRRSNGS</sequence>
<reference evidence="3 4" key="1">
    <citation type="submission" date="2022-08" db="EMBL/GenBank/DDBJ databases">
        <title>Aerococcaceae sp. nov isolated from spoiled eye mask.</title>
        <authorList>
            <person name="Zhou G."/>
            <person name="Xie X.-B."/>
            <person name="Shi Q.-S."/>
            <person name="Wang Y.-S."/>
            <person name="Wen X."/>
            <person name="Peng H."/>
            <person name="Yang X.-J."/>
            <person name="Tao H.-B."/>
            <person name="Huang X.-M."/>
        </authorList>
    </citation>
    <scope>NUCLEOTIDE SEQUENCE [LARGE SCALE GENOMIC DNA]</scope>
    <source>
        <strain evidence="4">DM20194951</strain>
    </source>
</reference>
<dbReference type="EMBL" id="CP102453">
    <property type="protein sequence ID" value="UUX33237.1"/>
    <property type="molecule type" value="Genomic_DNA"/>
</dbReference>
<evidence type="ECO:0000259" key="2">
    <source>
        <dbReference type="Pfam" id="PF09648"/>
    </source>
</evidence>
<dbReference type="Pfam" id="PF09648">
    <property type="entry name" value="YycI"/>
    <property type="match status" value="1"/>
</dbReference>
<evidence type="ECO:0000313" key="3">
    <source>
        <dbReference type="EMBL" id="UUX33237.1"/>
    </source>
</evidence>
<organism evidence="3 4">
    <name type="scientific">Fundicoccus culcitae</name>
    <dbReference type="NCBI Taxonomy" id="2969821"/>
    <lineage>
        <taxon>Bacteria</taxon>
        <taxon>Bacillati</taxon>
        <taxon>Bacillota</taxon>
        <taxon>Bacilli</taxon>
        <taxon>Lactobacillales</taxon>
        <taxon>Aerococcaceae</taxon>
        <taxon>Fundicoccus</taxon>
    </lineage>
</organism>
<proteinExistence type="predicted"/>
<dbReference type="Gene3D" id="2.40.128.690">
    <property type="entry name" value="YycH protein, domain 3-like"/>
    <property type="match status" value="1"/>
</dbReference>
<keyword evidence="1" id="KW-0812">Transmembrane</keyword>
<protein>
    <submittedName>
        <fullName evidence="3">Two-component system regulatory protein YycI</fullName>
    </submittedName>
</protein>
<feature type="domain" description="Regulatory protein YycH-like" evidence="2">
    <location>
        <begin position="38"/>
        <end position="273"/>
    </location>
</feature>
<dbReference type="Proteomes" id="UP001315967">
    <property type="component" value="Chromosome"/>
</dbReference>
<dbReference type="InterPro" id="IPR018604">
    <property type="entry name" value="YycI-like"/>
</dbReference>
<evidence type="ECO:0000313" key="4">
    <source>
        <dbReference type="Proteomes" id="UP001315967"/>
    </source>
</evidence>
<dbReference type="RefSeq" id="WP_313792740.1">
    <property type="nucleotide sequence ID" value="NZ_CP102453.1"/>
</dbReference>
<feature type="transmembrane region" description="Helical" evidence="1">
    <location>
        <begin position="6"/>
        <end position="23"/>
    </location>
</feature>
<gene>
    <name evidence="3" type="ORF">NRE15_10020</name>
</gene>